<dbReference type="Pfam" id="PF02656">
    <property type="entry name" value="DUF202"/>
    <property type="match status" value="1"/>
</dbReference>
<dbReference type="STRING" id="44251.PDUR_02725"/>
<evidence type="ECO:0000256" key="1">
    <source>
        <dbReference type="ARBA" id="ARBA00004651"/>
    </source>
</evidence>
<comment type="subcellular location">
    <subcellularLocation>
        <location evidence="1">Cell membrane</location>
        <topology evidence="1">Multi-pass membrane protein</topology>
    </subcellularLocation>
</comment>
<protein>
    <recommendedName>
        <fullName evidence="7">DUF202 domain-containing protein</fullName>
    </recommendedName>
</protein>
<organism evidence="8 9">
    <name type="scientific">Paenibacillus durus</name>
    <name type="common">Paenibacillus azotofixans</name>
    <dbReference type="NCBI Taxonomy" id="44251"/>
    <lineage>
        <taxon>Bacteria</taxon>
        <taxon>Bacillati</taxon>
        <taxon>Bacillota</taxon>
        <taxon>Bacilli</taxon>
        <taxon>Bacillales</taxon>
        <taxon>Paenibacillaceae</taxon>
        <taxon>Paenibacillus</taxon>
    </lineage>
</organism>
<dbReference type="PANTHER" id="PTHR34187:SF2">
    <property type="entry name" value="DUF202 DOMAIN-CONTAINING PROTEIN"/>
    <property type="match status" value="1"/>
</dbReference>
<dbReference type="InterPro" id="IPR003807">
    <property type="entry name" value="DUF202"/>
</dbReference>
<gene>
    <name evidence="8" type="ORF">PDUR_02725</name>
</gene>
<reference evidence="8 9" key="1">
    <citation type="submission" date="2014-08" db="EMBL/GenBank/DDBJ databases">
        <title>Comparative genomics of the Paenibacillus odorifer group.</title>
        <authorList>
            <person name="den Bakker H.C."/>
            <person name="Tsai Y.-C."/>
            <person name="Martin N."/>
            <person name="Korlach J."/>
            <person name="Wiedmann M."/>
        </authorList>
    </citation>
    <scope>NUCLEOTIDE SEQUENCE [LARGE SCALE GENOMIC DNA]</scope>
    <source>
        <strain evidence="8 9">DSM 1735</strain>
    </source>
</reference>
<feature type="transmembrane region" description="Helical" evidence="6">
    <location>
        <begin position="26"/>
        <end position="48"/>
    </location>
</feature>
<keyword evidence="5 6" id="KW-0472">Membrane</keyword>
<keyword evidence="3 6" id="KW-0812">Transmembrane</keyword>
<dbReference type="PANTHER" id="PTHR34187">
    <property type="entry name" value="FGR18P"/>
    <property type="match status" value="1"/>
</dbReference>
<keyword evidence="4 6" id="KW-1133">Transmembrane helix</keyword>
<evidence type="ECO:0000256" key="5">
    <source>
        <dbReference type="ARBA" id="ARBA00023136"/>
    </source>
</evidence>
<dbReference type="InterPro" id="IPR052053">
    <property type="entry name" value="IM_YidH-like"/>
</dbReference>
<sequence>MKNVTPQENESESKYTQQHLANERTYLAWIRTAVALVGLGFLAAGLVFGDNRYSGVGHMVAAIAGISAVLLGGGVVAGATWDYLRKRDGINKEQFRSSSLLIRLVFFSLTAIELLLIVLVVLMLYRSPF</sequence>
<evidence type="ECO:0000313" key="9">
    <source>
        <dbReference type="Proteomes" id="UP000029409"/>
    </source>
</evidence>
<dbReference type="GO" id="GO:0005886">
    <property type="term" value="C:plasma membrane"/>
    <property type="evidence" value="ECO:0007669"/>
    <property type="project" value="UniProtKB-SubCell"/>
</dbReference>
<dbReference type="AlphaFoldDB" id="A0A089IPQ2"/>
<dbReference type="EMBL" id="CP009288">
    <property type="protein sequence ID" value="AIQ11039.1"/>
    <property type="molecule type" value="Genomic_DNA"/>
</dbReference>
<dbReference type="KEGG" id="pdu:PDUR_02725"/>
<accession>A0A089IPQ2</accession>
<dbReference type="eggNOG" id="COG2149">
    <property type="taxonomic scope" value="Bacteria"/>
</dbReference>
<feature type="transmembrane region" description="Helical" evidence="6">
    <location>
        <begin position="101"/>
        <end position="125"/>
    </location>
</feature>
<evidence type="ECO:0000256" key="3">
    <source>
        <dbReference type="ARBA" id="ARBA00022692"/>
    </source>
</evidence>
<keyword evidence="9" id="KW-1185">Reference proteome</keyword>
<evidence type="ECO:0000256" key="4">
    <source>
        <dbReference type="ARBA" id="ARBA00022989"/>
    </source>
</evidence>
<evidence type="ECO:0000256" key="6">
    <source>
        <dbReference type="SAM" id="Phobius"/>
    </source>
</evidence>
<evidence type="ECO:0000259" key="7">
    <source>
        <dbReference type="Pfam" id="PF02656"/>
    </source>
</evidence>
<proteinExistence type="predicted"/>
<evidence type="ECO:0000313" key="8">
    <source>
        <dbReference type="EMBL" id="AIQ11039.1"/>
    </source>
</evidence>
<name>A0A089IPQ2_PAEDU</name>
<dbReference type="Proteomes" id="UP000029409">
    <property type="component" value="Chromosome"/>
</dbReference>
<evidence type="ECO:0000256" key="2">
    <source>
        <dbReference type="ARBA" id="ARBA00022475"/>
    </source>
</evidence>
<feature type="transmembrane region" description="Helical" evidence="6">
    <location>
        <begin position="60"/>
        <end position="81"/>
    </location>
</feature>
<feature type="domain" description="DUF202" evidence="7">
    <location>
        <begin position="18"/>
        <end position="87"/>
    </location>
</feature>
<keyword evidence="2" id="KW-1003">Cell membrane</keyword>
<dbReference type="OrthoDB" id="582337at2"/>